<dbReference type="Gene3D" id="1.25.40.10">
    <property type="entry name" value="Tetratricopeptide repeat domain"/>
    <property type="match status" value="1"/>
</dbReference>
<name>A0ABN2CII8_9ACTN</name>
<protein>
    <recommendedName>
        <fullName evidence="3">Tetratricopeptide repeat protein</fullName>
    </recommendedName>
</protein>
<dbReference type="SUPFAM" id="SSF48452">
    <property type="entry name" value="TPR-like"/>
    <property type="match status" value="1"/>
</dbReference>
<proteinExistence type="predicted"/>
<sequence length="103" mass="10715">MANLKGPGMTEQSRRTFVQRLGLVAGATAVLPVVGTPASAVAGLDPDKLFKSGRFAEADRAYTQVLRGDPSNTHATAQRGYVALLSNNFAAADGSCSTPGQRH</sequence>
<dbReference type="PROSITE" id="PS51318">
    <property type="entry name" value="TAT"/>
    <property type="match status" value="1"/>
</dbReference>
<gene>
    <name evidence="1" type="ORF">GCM10009804_15160</name>
</gene>
<accession>A0ABN2CII8</accession>
<dbReference type="Proteomes" id="UP001501705">
    <property type="component" value="Unassembled WGS sequence"/>
</dbReference>
<dbReference type="InterPro" id="IPR006311">
    <property type="entry name" value="TAT_signal"/>
</dbReference>
<evidence type="ECO:0000313" key="1">
    <source>
        <dbReference type="EMBL" id="GAA1559299.1"/>
    </source>
</evidence>
<comment type="caution">
    <text evidence="1">The sequence shown here is derived from an EMBL/GenBank/DDBJ whole genome shotgun (WGS) entry which is preliminary data.</text>
</comment>
<evidence type="ECO:0008006" key="3">
    <source>
        <dbReference type="Google" id="ProtNLM"/>
    </source>
</evidence>
<dbReference type="InterPro" id="IPR011990">
    <property type="entry name" value="TPR-like_helical_dom_sf"/>
</dbReference>
<evidence type="ECO:0000313" key="2">
    <source>
        <dbReference type="Proteomes" id="UP001501705"/>
    </source>
</evidence>
<dbReference type="EMBL" id="BAAAPH010000004">
    <property type="protein sequence ID" value="GAA1559299.1"/>
    <property type="molecule type" value="Genomic_DNA"/>
</dbReference>
<organism evidence="1 2">
    <name type="scientific">Kribbella hippodromi</name>
    <dbReference type="NCBI Taxonomy" id="434347"/>
    <lineage>
        <taxon>Bacteria</taxon>
        <taxon>Bacillati</taxon>
        <taxon>Actinomycetota</taxon>
        <taxon>Actinomycetes</taxon>
        <taxon>Propionibacteriales</taxon>
        <taxon>Kribbellaceae</taxon>
        <taxon>Kribbella</taxon>
    </lineage>
</organism>
<reference evidence="1 2" key="1">
    <citation type="journal article" date="2019" name="Int. J. Syst. Evol. Microbiol.">
        <title>The Global Catalogue of Microorganisms (GCM) 10K type strain sequencing project: providing services to taxonomists for standard genome sequencing and annotation.</title>
        <authorList>
            <consortium name="The Broad Institute Genomics Platform"/>
            <consortium name="The Broad Institute Genome Sequencing Center for Infectious Disease"/>
            <person name="Wu L."/>
            <person name="Ma J."/>
        </authorList>
    </citation>
    <scope>NUCLEOTIDE SEQUENCE [LARGE SCALE GENOMIC DNA]</scope>
    <source>
        <strain evidence="1 2">JCM 15572</strain>
    </source>
</reference>
<keyword evidence="2" id="KW-1185">Reference proteome</keyword>